<dbReference type="Pfam" id="PF08320">
    <property type="entry name" value="PIG-X"/>
    <property type="match status" value="1"/>
</dbReference>
<dbReference type="InterPro" id="IPR040039">
    <property type="entry name" value="PIGX"/>
</dbReference>
<feature type="chain" id="PRO_5034743460" description="Phosphatidylinositol-glycan biosynthesis class X protein" evidence="10">
    <location>
        <begin position="22"/>
        <end position="234"/>
    </location>
</feature>
<evidence type="ECO:0000256" key="4">
    <source>
        <dbReference type="ARBA" id="ARBA00022502"/>
    </source>
</evidence>
<keyword evidence="11" id="KW-1185">Reference proteome</keyword>
<comment type="subcellular location">
    <subcellularLocation>
        <location evidence="1 10">Endoplasmic reticulum membrane</location>
        <topology evidence="1 10">Single-pass membrane protein</topology>
    </subcellularLocation>
</comment>
<dbReference type="SMART" id="SM00780">
    <property type="entry name" value="PIG-X"/>
    <property type="match status" value="1"/>
</dbReference>
<keyword evidence="6 10" id="KW-0256">Endoplasmic reticulum</keyword>
<dbReference type="AlphaFoldDB" id="A0A8B8CCZ5"/>
<comment type="function">
    <text evidence="10">Stabilizing subunit of the glycosylphosphatidylinositol-mannosyltransferase I complex which catalyzes the transfer of the first mannose, via an alpha-1,4 bond from a dolichol-phosphate-mannose (Dol-P-Man) to the glucosaminyl acyl phosphatidylinositol (GlcN-(acyl)PI) intermediate to generate alpha-D-Man-(1-&gt;4)-alpha-D-GlcN-(1-&gt;6)-(1-radyl,2-acyl-sn-glycero-3-phospho)-2-acyl-inositol and participates in the sixth step of the glycosylphosphatidylinositol-anchor biosynthesis. Probably acts by stabilizing the mannosyltransferase PIGM.</text>
</comment>
<feature type="signal peptide" evidence="10">
    <location>
        <begin position="1"/>
        <end position="21"/>
    </location>
</feature>
<name>A0A8B8CCZ5_CRAVI</name>
<keyword evidence="5 10" id="KW-0812">Transmembrane</keyword>
<reference evidence="12" key="1">
    <citation type="submission" date="2025-08" db="UniProtKB">
        <authorList>
            <consortium name="RefSeq"/>
        </authorList>
    </citation>
    <scope>IDENTIFICATION</scope>
    <source>
        <tissue evidence="12">Whole sample</tissue>
    </source>
</reference>
<dbReference type="InterPro" id="IPR013233">
    <property type="entry name" value="PIG-X/PBN1"/>
</dbReference>
<dbReference type="GO" id="GO:0006506">
    <property type="term" value="P:GPI anchor biosynthetic process"/>
    <property type="evidence" value="ECO:0007669"/>
    <property type="project" value="UniProtKB-UniPathway"/>
</dbReference>
<evidence type="ECO:0000256" key="1">
    <source>
        <dbReference type="ARBA" id="ARBA00004389"/>
    </source>
</evidence>
<evidence type="ECO:0000313" key="11">
    <source>
        <dbReference type="Proteomes" id="UP000694844"/>
    </source>
</evidence>
<evidence type="ECO:0000256" key="8">
    <source>
        <dbReference type="ARBA" id="ARBA00023136"/>
    </source>
</evidence>
<dbReference type="RefSeq" id="XP_022312521.1">
    <property type="nucleotide sequence ID" value="XM_022456813.1"/>
</dbReference>
<keyword evidence="9" id="KW-0325">Glycoprotein</keyword>
<evidence type="ECO:0000256" key="3">
    <source>
        <dbReference type="ARBA" id="ARBA00010345"/>
    </source>
</evidence>
<evidence type="ECO:0000256" key="10">
    <source>
        <dbReference type="RuleBase" id="RU366056"/>
    </source>
</evidence>
<evidence type="ECO:0000313" key="12">
    <source>
        <dbReference type="RefSeq" id="XP_022312521.1"/>
    </source>
</evidence>
<dbReference type="PANTHER" id="PTHR28650">
    <property type="entry name" value="PHOSPHATIDYLINOSITOL-GLYCAN BIOSYNTHESIS CLASS X PROTEIN"/>
    <property type="match status" value="1"/>
</dbReference>
<feature type="transmembrane region" description="Helical" evidence="10">
    <location>
        <begin position="204"/>
        <end position="221"/>
    </location>
</feature>
<dbReference type="KEGG" id="cvn:111117651"/>
<protein>
    <recommendedName>
        <fullName evidence="10">Phosphatidylinositol-glycan biosynthesis class X protein</fullName>
    </recommendedName>
</protein>
<dbReference type="Proteomes" id="UP000694844">
    <property type="component" value="Chromosome 2"/>
</dbReference>
<dbReference type="OrthoDB" id="5546453at2759"/>
<evidence type="ECO:0000256" key="6">
    <source>
        <dbReference type="ARBA" id="ARBA00022824"/>
    </source>
</evidence>
<dbReference type="GeneID" id="111117651"/>
<dbReference type="UniPathway" id="UPA00196"/>
<organism evidence="11 12">
    <name type="scientific">Crassostrea virginica</name>
    <name type="common">Eastern oyster</name>
    <dbReference type="NCBI Taxonomy" id="6565"/>
    <lineage>
        <taxon>Eukaryota</taxon>
        <taxon>Metazoa</taxon>
        <taxon>Spiralia</taxon>
        <taxon>Lophotrochozoa</taxon>
        <taxon>Mollusca</taxon>
        <taxon>Bivalvia</taxon>
        <taxon>Autobranchia</taxon>
        <taxon>Pteriomorphia</taxon>
        <taxon>Ostreida</taxon>
        <taxon>Ostreoidea</taxon>
        <taxon>Ostreidae</taxon>
        <taxon>Crassostrea</taxon>
    </lineage>
</organism>
<dbReference type="PANTHER" id="PTHR28650:SF1">
    <property type="entry name" value="PHOSPHATIDYLINOSITOL-GLYCAN BIOSYNTHESIS CLASS X PROTEIN"/>
    <property type="match status" value="1"/>
</dbReference>
<gene>
    <name evidence="12" type="primary">LOC111117651</name>
</gene>
<keyword evidence="4 10" id="KW-0337">GPI-anchor biosynthesis</keyword>
<evidence type="ECO:0000256" key="9">
    <source>
        <dbReference type="ARBA" id="ARBA00023180"/>
    </source>
</evidence>
<evidence type="ECO:0000256" key="7">
    <source>
        <dbReference type="ARBA" id="ARBA00022989"/>
    </source>
</evidence>
<keyword evidence="10" id="KW-0732">Signal</keyword>
<accession>A0A8B8CCZ5</accession>
<evidence type="ECO:0000256" key="2">
    <source>
        <dbReference type="ARBA" id="ARBA00004687"/>
    </source>
</evidence>
<dbReference type="GO" id="GO:0005789">
    <property type="term" value="C:endoplasmic reticulum membrane"/>
    <property type="evidence" value="ECO:0007669"/>
    <property type="project" value="UniProtKB-SubCell"/>
</dbReference>
<sequence length="234" mass="26763">MESRPVFILAALTTLFPLTDSSSPNLYRTLIKNGFHRDLFTKILIPSSLIEPGCLCLMEEEFPPGMYIDPYELKNLREKGGPQFSSPAVDIEKPKELSPSLKFLIYPPPFTLESSVYVTNVTIPVHLRYHQPSSSDRTVQVQLRNPRVYLLCDVKEESIVKIKKKEYPCSSLDKNCTWTEISYMTDAIQVEFEVPVGCLHHRPIVVVSTLGVTILSCLYLCKKFFIHNKKNTYE</sequence>
<comment type="similarity">
    <text evidence="3 10">Belongs to the PIGX family.</text>
</comment>
<proteinExistence type="inferred from homology"/>
<evidence type="ECO:0000256" key="5">
    <source>
        <dbReference type="ARBA" id="ARBA00022692"/>
    </source>
</evidence>
<keyword evidence="8 10" id="KW-0472">Membrane</keyword>
<keyword evidence="7 10" id="KW-1133">Transmembrane helix</keyword>
<comment type="pathway">
    <text evidence="2 10">Glycolipid biosynthesis; glycosylphosphatidylinositol-anchor biosynthesis.</text>
</comment>